<evidence type="ECO:0000256" key="1">
    <source>
        <dbReference type="ARBA" id="ARBA00001936"/>
    </source>
</evidence>
<evidence type="ECO:0000256" key="4">
    <source>
        <dbReference type="ARBA" id="ARBA00013255"/>
    </source>
</evidence>
<proteinExistence type="inferred from homology"/>
<evidence type="ECO:0000256" key="11">
    <source>
        <dbReference type="ARBA" id="ARBA00042864"/>
    </source>
</evidence>
<dbReference type="SUPFAM" id="SSF52440">
    <property type="entry name" value="PreATP-grasp domain"/>
    <property type="match status" value="1"/>
</dbReference>
<dbReference type="InterPro" id="IPR020559">
    <property type="entry name" value="PRibGlycinamide_synth_CS"/>
</dbReference>
<dbReference type="EMBL" id="MHRP01000021">
    <property type="protein sequence ID" value="OHA27139.1"/>
    <property type="molecule type" value="Genomic_DNA"/>
</dbReference>
<dbReference type="Gene3D" id="3.90.600.10">
    <property type="entry name" value="Phosphoribosylglycinamide synthetase, C-terminal domain"/>
    <property type="match status" value="1"/>
</dbReference>
<keyword evidence="6 13" id="KW-0547">Nucleotide-binding</keyword>
<comment type="pathway">
    <text evidence="3 12">Purine metabolism; IMP biosynthesis via de novo pathway; N(1)-(5-phospho-D-ribosyl)glycinamide from 5-phospho-alpha-D-ribose 1-diphosphate: step 2/2.</text>
</comment>
<dbReference type="InterPro" id="IPR020561">
    <property type="entry name" value="PRibGlycinamid_synth_ATP-grasp"/>
</dbReference>
<dbReference type="Pfam" id="PF02844">
    <property type="entry name" value="GARS_N"/>
    <property type="match status" value="1"/>
</dbReference>
<dbReference type="HAMAP" id="MF_00138">
    <property type="entry name" value="GARS"/>
    <property type="match status" value="1"/>
</dbReference>
<evidence type="ECO:0000256" key="5">
    <source>
        <dbReference type="ARBA" id="ARBA00022598"/>
    </source>
</evidence>
<evidence type="ECO:0000256" key="2">
    <source>
        <dbReference type="ARBA" id="ARBA00001946"/>
    </source>
</evidence>
<dbReference type="InterPro" id="IPR000115">
    <property type="entry name" value="PRibGlycinamide_synth"/>
</dbReference>
<keyword evidence="8 13" id="KW-0067">ATP-binding</keyword>
<evidence type="ECO:0000256" key="6">
    <source>
        <dbReference type="ARBA" id="ARBA00022741"/>
    </source>
</evidence>
<evidence type="ECO:0000259" key="14">
    <source>
        <dbReference type="PROSITE" id="PS50975"/>
    </source>
</evidence>
<dbReference type="GO" id="GO:0006189">
    <property type="term" value="P:'de novo' IMP biosynthetic process"/>
    <property type="evidence" value="ECO:0007669"/>
    <property type="project" value="UniProtKB-UniRule"/>
</dbReference>
<comment type="catalytic activity">
    <reaction evidence="12">
        <text>5-phospho-beta-D-ribosylamine + glycine + ATP = N(1)-(5-phospho-beta-D-ribosyl)glycinamide + ADP + phosphate + H(+)</text>
        <dbReference type="Rhea" id="RHEA:17453"/>
        <dbReference type="ChEBI" id="CHEBI:15378"/>
        <dbReference type="ChEBI" id="CHEBI:30616"/>
        <dbReference type="ChEBI" id="CHEBI:43474"/>
        <dbReference type="ChEBI" id="CHEBI:57305"/>
        <dbReference type="ChEBI" id="CHEBI:58681"/>
        <dbReference type="ChEBI" id="CHEBI:143788"/>
        <dbReference type="ChEBI" id="CHEBI:456216"/>
        <dbReference type="EC" id="6.3.4.13"/>
    </reaction>
</comment>
<dbReference type="SUPFAM" id="SSF51246">
    <property type="entry name" value="Rudiment single hybrid motif"/>
    <property type="match status" value="1"/>
</dbReference>
<keyword evidence="7 12" id="KW-0658">Purine biosynthesis</keyword>
<dbReference type="FunFam" id="3.90.600.10:FF:000001">
    <property type="entry name" value="Trifunctional purine biosynthetic protein adenosine-3"/>
    <property type="match status" value="1"/>
</dbReference>
<dbReference type="GO" id="GO:0005524">
    <property type="term" value="F:ATP binding"/>
    <property type="evidence" value="ECO:0007669"/>
    <property type="project" value="UniProtKB-UniRule"/>
</dbReference>
<evidence type="ECO:0000313" key="15">
    <source>
        <dbReference type="EMBL" id="OHA27139.1"/>
    </source>
</evidence>
<evidence type="ECO:0000256" key="12">
    <source>
        <dbReference type="HAMAP-Rule" id="MF_00138"/>
    </source>
</evidence>
<dbReference type="PANTHER" id="PTHR43472:SF1">
    <property type="entry name" value="PHOSPHORIBOSYLAMINE--GLYCINE LIGASE, CHLOROPLASTIC"/>
    <property type="match status" value="1"/>
</dbReference>
<dbReference type="SMART" id="SM01209">
    <property type="entry name" value="GARS_A"/>
    <property type="match status" value="1"/>
</dbReference>
<sequence>MKVLGVDGGGRGHAIGWKLAQSPHVSKLWFAPGNVGIVKERLLNGTPVECVPIKATDIQRLLAFALEKKPDLTIVGQDDPLVLGVVDLFEENGLCIWGPNKTAARFESSKIFSQQFMWRHHIPTPKAGWFREPHDAIEFAKSLDGDCFIKLDGLALGKGAIPSRSVEEAERIITDIFTTKNFGTGGEGIVIQKRYPGVEVSLHLICDGNSFKLFPTSQDHKQASEGGTGKNTGGMGAFSPTNMSQLDLIQIRKTILEPWLNGCQKEGIFFRGILYPGIMLGSEGPKVLEFNARFGDPEAQVYLTRMKNDLAELIEYSMSGSLDKTELLWKPDTSVCVVMASGGYPDSKTTGKVITGIEEANALPNTKVFHAGTALNELGEVVTSGGRVLGVTSWNRDPKLAVKQAYEAVDKIHFDTAWWRTDIGNSLFY</sequence>
<comment type="similarity">
    <text evidence="9 12">Belongs to the GARS family.</text>
</comment>
<dbReference type="GO" id="GO:0009113">
    <property type="term" value="P:purine nucleobase biosynthetic process"/>
    <property type="evidence" value="ECO:0007669"/>
    <property type="project" value="InterPro"/>
</dbReference>
<evidence type="ECO:0000256" key="7">
    <source>
        <dbReference type="ARBA" id="ARBA00022755"/>
    </source>
</evidence>
<dbReference type="Gene3D" id="3.30.1490.20">
    <property type="entry name" value="ATP-grasp fold, A domain"/>
    <property type="match status" value="1"/>
</dbReference>
<keyword evidence="5 12" id="KW-0436">Ligase</keyword>
<dbReference type="SUPFAM" id="SSF56059">
    <property type="entry name" value="Glutathione synthetase ATP-binding domain-like"/>
    <property type="match status" value="1"/>
</dbReference>
<evidence type="ECO:0000256" key="9">
    <source>
        <dbReference type="ARBA" id="ARBA00038345"/>
    </source>
</evidence>
<dbReference type="EC" id="6.3.4.13" evidence="4 12"/>
<evidence type="ECO:0000256" key="3">
    <source>
        <dbReference type="ARBA" id="ARBA00005174"/>
    </source>
</evidence>
<dbReference type="Gene3D" id="3.40.50.20">
    <property type="match status" value="1"/>
</dbReference>
<gene>
    <name evidence="12" type="primary">purD</name>
    <name evidence="15" type="ORF">A3D56_03405</name>
</gene>
<dbReference type="NCBIfam" id="TIGR00877">
    <property type="entry name" value="purD"/>
    <property type="match status" value="1"/>
</dbReference>
<comment type="cofactor">
    <cofactor evidence="2">
        <name>Mg(2+)</name>
        <dbReference type="ChEBI" id="CHEBI:18420"/>
    </cofactor>
</comment>
<protein>
    <recommendedName>
        <fullName evidence="4 12">Phosphoribosylamine--glycine ligase</fullName>
        <ecNumber evidence="4 12">6.3.4.13</ecNumber>
    </recommendedName>
    <alternativeName>
        <fullName evidence="12">GARS</fullName>
    </alternativeName>
    <alternativeName>
        <fullName evidence="10 12">Glycinamide ribonucleotide synthetase</fullName>
    </alternativeName>
    <alternativeName>
        <fullName evidence="11 12">Phosphoribosylglycinamide synthetase</fullName>
    </alternativeName>
</protein>
<dbReference type="Gene3D" id="3.30.470.20">
    <property type="entry name" value="ATP-grasp fold, B domain"/>
    <property type="match status" value="1"/>
</dbReference>
<dbReference type="InterPro" id="IPR013815">
    <property type="entry name" value="ATP_grasp_subdomain_1"/>
</dbReference>
<evidence type="ECO:0000256" key="10">
    <source>
        <dbReference type="ARBA" id="ARBA00042242"/>
    </source>
</evidence>
<dbReference type="PROSITE" id="PS50975">
    <property type="entry name" value="ATP_GRASP"/>
    <property type="match status" value="1"/>
</dbReference>
<dbReference type="AlphaFoldDB" id="A0A1G2MV36"/>
<organism evidence="15 16">
    <name type="scientific">Candidatus Taylorbacteria bacterium RIFCSPHIGHO2_02_FULL_45_35</name>
    <dbReference type="NCBI Taxonomy" id="1802311"/>
    <lineage>
        <taxon>Bacteria</taxon>
        <taxon>Candidatus Tayloriibacteriota</taxon>
    </lineage>
</organism>
<accession>A0A1G2MV36</accession>
<feature type="domain" description="ATP-grasp" evidence="14">
    <location>
        <begin position="114"/>
        <end position="319"/>
    </location>
</feature>
<dbReference type="UniPathway" id="UPA00074">
    <property type="reaction ID" value="UER00125"/>
</dbReference>
<comment type="caution">
    <text evidence="15">The sequence shown here is derived from an EMBL/GenBank/DDBJ whole genome shotgun (WGS) entry which is preliminary data.</text>
</comment>
<dbReference type="GO" id="GO:0004637">
    <property type="term" value="F:phosphoribosylamine-glycine ligase activity"/>
    <property type="evidence" value="ECO:0007669"/>
    <property type="project" value="UniProtKB-UniRule"/>
</dbReference>
<dbReference type="InterPro" id="IPR011054">
    <property type="entry name" value="Rudment_hybrid_motif"/>
</dbReference>
<evidence type="ECO:0000256" key="8">
    <source>
        <dbReference type="ARBA" id="ARBA00022840"/>
    </source>
</evidence>
<name>A0A1G2MV36_9BACT</name>
<dbReference type="PROSITE" id="PS00184">
    <property type="entry name" value="GARS"/>
    <property type="match status" value="1"/>
</dbReference>
<dbReference type="InterPro" id="IPR037123">
    <property type="entry name" value="PRibGlycinamide_synth_C_sf"/>
</dbReference>
<dbReference type="InterPro" id="IPR011761">
    <property type="entry name" value="ATP-grasp"/>
</dbReference>
<dbReference type="Proteomes" id="UP000177943">
    <property type="component" value="Unassembled WGS sequence"/>
</dbReference>
<dbReference type="SMART" id="SM01210">
    <property type="entry name" value="GARS_C"/>
    <property type="match status" value="1"/>
</dbReference>
<reference evidence="15 16" key="1">
    <citation type="journal article" date="2016" name="Nat. Commun.">
        <title>Thousands of microbial genomes shed light on interconnected biogeochemical processes in an aquifer system.</title>
        <authorList>
            <person name="Anantharaman K."/>
            <person name="Brown C.T."/>
            <person name="Hug L.A."/>
            <person name="Sharon I."/>
            <person name="Castelle C.J."/>
            <person name="Probst A.J."/>
            <person name="Thomas B.C."/>
            <person name="Singh A."/>
            <person name="Wilkins M.J."/>
            <person name="Karaoz U."/>
            <person name="Brodie E.L."/>
            <person name="Williams K.H."/>
            <person name="Hubbard S.S."/>
            <person name="Banfield J.F."/>
        </authorList>
    </citation>
    <scope>NUCLEOTIDE SEQUENCE [LARGE SCALE GENOMIC DNA]</scope>
</reference>
<dbReference type="Pfam" id="PF01071">
    <property type="entry name" value="GARS_A"/>
    <property type="match status" value="1"/>
</dbReference>
<dbReference type="InterPro" id="IPR020562">
    <property type="entry name" value="PRibGlycinamide_synth_N"/>
</dbReference>
<evidence type="ECO:0000313" key="16">
    <source>
        <dbReference type="Proteomes" id="UP000177943"/>
    </source>
</evidence>
<evidence type="ECO:0000256" key="13">
    <source>
        <dbReference type="PROSITE-ProRule" id="PRU00409"/>
    </source>
</evidence>
<dbReference type="InterPro" id="IPR016185">
    <property type="entry name" value="PreATP-grasp_dom_sf"/>
</dbReference>
<dbReference type="Pfam" id="PF02843">
    <property type="entry name" value="GARS_C"/>
    <property type="match status" value="1"/>
</dbReference>
<dbReference type="PANTHER" id="PTHR43472">
    <property type="entry name" value="PHOSPHORIBOSYLAMINE--GLYCINE LIGASE"/>
    <property type="match status" value="1"/>
</dbReference>
<comment type="cofactor">
    <cofactor evidence="1">
        <name>Mn(2+)</name>
        <dbReference type="ChEBI" id="CHEBI:29035"/>
    </cofactor>
</comment>
<dbReference type="InterPro" id="IPR020560">
    <property type="entry name" value="PRibGlycinamide_synth_C-dom"/>
</dbReference>
<dbReference type="GO" id="GO:0046872">
    <property type="term" value="F:metal ion binding"/>
    <property type="evidence" value="ECO:0007669"/>
    <property type="project" value="InterPro"/>
</dbReference>